<proteinExistence type="predicted"/>
<dbReference type="EMBL" id="JASMQC010000010">
    <property type="protein sequence ID" value="KAK1942169.1"/>
    <property type="molecule type" value="Genomic_DNA"/>
</dbReference>
<keyword evidence="2" id="KW-1185">Reference proteome</keyword>
<dbReference type="AlphaFoldDB" id="A0AAD9GPG8"/>
<organism evidence="1 2">
    <name type="scientific">Phytophthora citrophthora</name>
    <dbReference type="NCBI Taxonomy" id="4793"/>
    <lineage>
        <taxon>Eukaryota</taxon>
        <taxon>Sar</taxon>
        <taxon>Stramenopiles</taxon>
        <taxon>Oomycota</taxon>
        <taxon>Peronosporomycetes</taxon>
        <taxon>Peronosporales</taxon>
        <taxon>Peronosporaceae</taxon>
        <taxon>Phytophthora</taxon>
    </lineage>
</organism>
<accession>A0AAD9GPG8</accession>
<dbReference type="Proteomes" id="UP001259832">
    <property type="component" value="Unassembled WGS sequence"/>
</dbReference>
<reference evidence="1" key="1">
    <citation type="submission" date="2023-08" db="EMBL/GenBank/DDBJ databases">
        <title>Reference Genome Resource for the Citrus Pathogen Phytophthora citrophthora.</title>
        <authorList>
            <person name="Moller H."/>
            <person name="Coetzee B."/>
            <person name="Rose L.J."/>
            <person name="Van Niekerk J.M."/>
        </authorList>
    </citation>
    <scope>NUCLEOTIDE SEQUENCE</scope>
    <source>
        <strain evidence="1">STE-U-9442</strain>
    </source>
</reference>
<evidence type="ECO:0000313" key="1">
    <source>
        <dbReference type="EMBL" id="KAK1942169.1"/>
    </source>
</evidence>
<evidence type="ECO:0000313" key="2">
    <source>
        <dbReference type="Proteomes" id="UP001259832"/>
    </source>
</evidence>
<comment type="caution">
    <text evidence="1">The sequence shown here is derived from an EMBL/GenBank/DDBJ whole genome shotgun (WGS) entry which is preliminary data.</text>
</comment>
<protein>
    <submittedName>
        <fullName evidence="1">Uncharacterized protein</fullName>
    </submittedName>
</protein>
<name>A0AAD9GPG8_9STRA</name>
<gene>
    <name evidence="1" type="ORF">P3T76_006491</name>
</gene>
<sequence length="60" mass="7009">MIDEHATRQEIAGTEYRFFPIVHVSKLKQVRQFPDRPKLELAVSEEDRVDLDEALLPEDS</sequence>